<proteinExistence type="predicted"/>
<dbReference type="GeneID" id="63829444"/>
<dbReference type="OrthoDB" id="3270129at2759"/>
<dbReference type="EMBL" id="KV427617">
    <property type="protein sequence ID" value="KZT08013.1"/>
    <property type="molecule type" value="Genomic_DNA"/>
</dbReference>
<dbReference type="RefSeq" id="XP_040765753.1">
    <property type="nucleotide sequence ID" value="XM_040912416.1"/>
</dbReference>
<dbReference type="InParanoid" id="A0A165EZ06"/>
<accession>A0A165EZ06</accession>
<sequence length="292" mass="32261">MSFFTASNGLARDMWPHYIGRPIHDVDTIDTLPQSRIVPTSIDGLCDWATVIPVRDSRRTGDRRFVLVHSPVPDNDDDVTVVSFRVQGIVKSAILATLDNWTGEPRNSVRAMQSVTLTSGGHHTPFTAQIENLATVEEYIACVLNSDLKPSPLANDQEELTLKRRVFTRVHPTLHTPPIILRSSDDPQGQARKISRQWVVCDKLTAARQVLSQGTLLQCPPIAVRPGDFVDVGFTMEASVQRSGRTSIVSVHLVLEHLTVALGAIEIPLRTKYRRDNGLIVAADTSMADTDE</sequence>
<keyword evidence="2" id="KW-1185">Reference proteome</keyword>
<evidence type="ECO:0000313" key="1">
    <source>
        <dbReference type="EMBL" id="KZT08013.1"/>
    </source>
</evidence>
<gene>
    <name evidence="1" type="ORF">LAESUDRAFT_758131</name>
</gene>
<organism evidence="1 2">
    <name type="scientific">Laetiporus sulphureus 93-53</name>
    <dbReference type="NCBI Taxonomy" id="1314785"/>
    <lineage>
        <taxon>Eukaryota</taxon>
        <taxon>Fungi</taxon>
        <taxon>Dikarya</taxon>
        <taxon>Basidiomycota</taxon>
        <taxon>Agaricomycotina</taxon>
        <taxon>Agaricomycetes</taxon>
        <taxon>Polyporales</taxon>
        <taxon>Laetiporus</taxon>
    </lineage>
</organism>
<name>A0A165EZ06_9APHY</name>
<dbReference type="Proteomes" id="UP000076871">
    <property type="component" value="Unassembled WGS sequence"/>
</dbReference>
<evidence type="ECO:0000313" key="2">
    <source>
        <dbReference type="Proteomes" id="UP000076871"/>
    </source>
</evidence>
<protein>
    <submittedName>
        <fullName evidence="1">Uncharacterized protein</fullName>
    </submittedName>
</protein>
<reference evidence="1 2" key="1">
    <citation type="journal article" date="2016" name="Mol. Biol. Evol.">
        <title>Comparative Genomics of Early-Diverging Mushroom-Forming Fungi Provides Insights into the Origins of Lignocellulose Decay Capabilities.</title>
        <authorList>
            <person name="Nagy L.G."/>
            <person name="Riley R."/>
            <person name="Tritt A."/>
            <person name="Adam C."/>
            <person name="Daum C."/>
            <person name="Floudas D."/>
            <person name="Sun H."/>
            <person name="Yadav J.S."/>
            <person name="Pangilinan J."/>
            <person name="Larsson K.H."/>
            <person name="Matsuura K."/>
            <person name="Barry K."/>
            <person name="Labutti K."/>
            <person name="Kuo R."/>
            <person name="Ohm R.A."/>
            <person name="Bhattacharya S.S."/>
            <person name="Shirouzu T."/>
            <person name="Yoshinaga Y."/>
            <person name="Martin F.M."/>
            <person name="Grigoriev I.V."/>
            <person name="Hibbett D.S."/>
        </authorList>
    </citation>
    <scope>NUCLEOTIDE SEQUENCE [LARGE SCALE GENOMIC DNA]</scope>
    <source>
        <strain evidence="1 2">93-53</strain>
    </source>
</reference>
<dbReference type="AlphaFoldDB" id="A0A165EZ06"/>